<dbReference type="EMBL" id="CP033972">
    <property type="protein sequence ID" value="AZG47397.1"/>
    <property type="molecule type" value="Genomic_DNA"/>
</dbReference>
<proteinExistence type="predicted"/>
<name>A0A3G8JQL9_9ACTN</name>
<accession>A0A3G8JQL9</accession>
<dbReference type="Proteomes" id="UP000271469">
    <property type="component" value="Chromosome"/>
</dbReference>
<keyword evidence="2" id="KW-1185">Reference proteome</keyword>
<reference evidence="1 2" key="1">
    <citation type="submission" date="2018-11" db="EMBL/GenBank/DDBJ databases">
        <title>Gordonia insulae sp. nov., isolated from an island soil.</title>
        <authorList>
            <person name="Kim Y.S."/>
            <person name="Kim S.B."/>
        </authorList>
    </citation>
    <scope>NUCLEOTIDE SEQUENCE [LARGE SCALE GENOMIC DNA]</scope>
    <source>
        <strain evidence="1 2">MMS17-SY073</strain>
    </source>
</reference>
<sequence>MNTMILIMLLIAFVAPAAVMVYRSERRTDHISRVPFGFGADSDRIHDELVVLNLRRRDCS</sequence>
<organism evidence="1 2">
    <name type="scientific">Gordonia insulae</name>
    <dbReference type="NCBI Taxonomy" id="2420509"/>
    <lineage>
        <taxon>Bacteria</taxon>
        <taxon>Bacillati</taxon>
        <taxon>Actinomycetota</taxon>
        <taxon>Actinomycetes</taxon>
        <taxon>Mycobacteriales</taxon>
        <taxon>Gordoniaceae</taxon>
        <taxon>Gordonia</taxon>
    </lineage>
</organism>
<protein>
    <submittedName>
        <fullName evidence="1">Uncharacterized protein</fullName>
    </submittedName>
</protein>
<evidence type="ECO:0000313" key="1">
    <source>
        <dbReference type="EMBL" id="AZG47397.1"/>
    </source>
</evidence>
<gene>
    <name evidence="1" type="ORF">D7316_04006</name>
</gene>
<dbReference type="RefSeq" id="WP_124709765.1">
    <property type="nucleotide sequence ID" value="NZ_CP033972.1"/>
</dbReference>
<evidence type="ECO:0000313" key="2">
    <source>
        <dbReference type="Proteomes" id="UP000271469"/>
    </source>
</evidence>
<dbReference type="KEGG" id="gom:D7316_04006"/>
<dbReference type="AlphaFoldDB" id="A0A3G8JQL9"/>
<dbReference type="OrthoDB" id="4377433at2"/>